<proteinExistence type="predicted"/>
<gene>
    <name evidence="2" type="ORF">OsJ_29089</name>
</gene>
<dbReference type="EMBL" id="CM000146">
    <property type="protein sequence ID" value="EAZ44472.1"/>
    <property type="molecule type" value="Genomic_DNA"/>
</dbReference>
<dbReference type="Proteomes" id="UP000007752">
    <property type="component" value="Chromosome 9"/>
</dbReference>
<sequence>MARKFEGSVVTVRHDALVRFLDLLAVAGAAATAAPAPSTPPPPPRESNSSSPPLDDWRLPPILPESITPTGATPPTTT</sequence>
<accession>A3BY33</accession>
<name>A3BY33_ORYSJ</name>
<organism evidence="2">
    <name type="scientific">Oryza sativa subsp. japonica</name>
    <name type="common">Rice</name>
    <dbReference type="NCBI Taxonomy" id="39947"/>
    <lineage>
        <taxon>Eukaryota</taxon>
        <taxon>Viridiplantae</taxon>
        <taxon>Streptophyta</taxon>
        <taxon>Embryophyta</taxon>
        <taxon>Tracheophyta</taxon>
        <taxon>Spermatophyta</taxon>
        <taxon>Magnoliopsida</taxon>
        <taxon>Liliopsida</taxon>
        <taxon>Poales</taxon>
        <taxon>Poaceae</taxon>
        <taxon>BOP clade</taxon>
        <taxon>Oryzoideae</taxon>
        <taxon>Oryzeae</taxon>
        <taxon>Oryzinae</taxon>
        <taxon>Oryza</taxon>
        <taxon>Oryza sativa</taxon>
    </lineage>
</organism>
<protein>
    <submittedName>
        <fullName evidence="2">Uncharacterized protein</fullName>
    </submittedName>
</protein>
<feature type="region of interest" description="Disordered" evidence="1">
    <location>
        <begin position="30"/>
        <end position="78"/>
    </location>
</feature>
<reference evidence="2" key="1">
    <citation type="journal article" date="2005" name="PLoS Biol.">
        <title>The genomes of Oryza sativa: a history of duplications.</title>
        <authorList>
            <person name="Yu J."/>
            <person name="Wang J."/>
            <person name="Lin W."/>
            <person name="Li S."/>
            <person name="Li H."/>
            <person name="Zhou J."/>
            <person name="Ni P."/>
            <person name="Dong W."/>
            <person name="Hu S."/>
            <person name="Zeng C."/>
            <person name="Zhang J."/>
            <person name="Zhang Y."/>
            <person name="Li R."/>
            <person name="Xu Z."/>
            <person name="Li S."/>
            <person name="Li X."/>
            <person name="Zheng H."/>
            <person name="Cong L."/>
            <person name="Lin L."/>
            <person name="Yin J."/>
            <person name="Geng J."/>
            <person name="Li G."/>
            <person name="Shi J."/>
            <person name="Liu J."/>
            <person name="Lv H."/>
            <person name="Li J."/>
            <person name="Wang J."/>
            <person name="Deng Y."/>
            <person name="Ran L."/>
            <person name="Shi X."/>
            <person name="Wang X."/>
            <person name="Wu Q."/>
            <person name="Li C."/>
            <person name="Ren X."/>
            <person name="Wang J."/>
            <person name="Wang X."/>
            <person name="Li D."/>
            <person name="Liu D."/>
            <person name="Zhang X."/>
            <person name="Ji Z."/>
            <person name="Zhao W."/>
            <person name="Sun Y."/>
            <person name="Zhang Z."/>
            <person name="Bao J."/>
            <person name="Han Y."/>
            <person name="Dong L."/>
            <person name="Ji J."/>
            <person name="Chen P."/>
            <person name="Wu S."/>
            <person name="Liu J."/>
            <person name="Xiao Y."/>
            <person name="Bu D."/>
            <person name="Tan J."/>
            <person name="Yang L."/>
            <person name="Ye C."/>
            <person name="Zhang J."/>
            <person name="Xu J."/>
            <person name="Zhou Y."/>
            <person name="Yu Y."/>
            <person name="Zhang B."/>
            <person name="Zhuang S."/>
            <person name="Wei H."/>
            <person name="Liu B."/>
            <person name="Lei M."/>
            <person name="Yu H."/>
            <person name="Li Y."/>
            <person name="Xu H."/>
            <person name="Wei S."/>
            <person name="He X."/>
            <person name="Fang L."/>
            <person name="Zhang Z."/>
            <person name="Zhang Y."/>
            <person name="Huang X."/>
            <person name="Su Z."/>
            <person name="Tong W."/>
            <person name="Li J."/>
            <person name="Tong Z."/>
            <person name="Li S."/>
            <person name="Ye J."/>
            <person name="Wang L."/>
            <person name="Fang L."/>
            <person name="Lei T."/>
            <person name="Chen C."/>
            <person name="Chen H."/>
            <person name="Xu Z."/>
            <person name="Li H."/>
            <person name="Huang H."/>
            <person name="Zhang F."/>
            <person name="Xu H."/>
            <person name="Li N."/>
            <person name="Zhao C."/>
            <person name="Li S."/>
            <person name="Dong L."/>
            <person name="Huang Y."/>
            <person name="Li L."/>
            <person name="Xi Y."/>
            <person name="Qi Q."/>
            <person name="Li W."/>
            <person name="Zhang B."/>
            <person name="Hu W."/>
            <person name="Zhang Y."/>
            <person name="Tian X."/>
            <person name="Jiao Y."/>
            <person name="Liang X."/>
            <person name="Jin J."/>
            <person name="Gao L."/>
            <person name="Zheng W."/>
            <person name="Hao B."/>
            <person name="Liu S."/>
            <person name="Wang W."/>
            <person name="Yuan L."/>
            <person name="Cao M."/>
            <person name="McDermott J."/>
            <person name="Samudrala R."/>
            <person name="Wang J."/>
            <person name="Wong G.K."/>
            <person name="Yang H."/>
        </authorList>
    </citation>
    <scope>NUCLEOTIDE SEQUENCE [LARGE SCALE GENOMIC DNA]</scope>
</reference>
<reference evidence="2" key="2">
    <citation type="submission" date="2008-12" db="EMBL/GenBank/DDBJ databases">
        <title>Improved gene annotation of the rice (Oryza sativa) genomes.</title>
        <authorList>
            <person name="Wang J."/>
            <person name="Li R."/>
            <person name="Fan W."/>
            <person name="Huang Q."/>
            <person name="Zhang J."/>
            <person name="Zhou Y."/>
            <person name="Hu Y."/>
            <person name="Zi S."/>
            <person name="Li J."/>
            <person name="Ni P."/>
            <person name="Zheng H."/>
            <person name="Zhang Y."/>
            <person name="Zhao M."/>
            <person name="Hao Q."/>
            <person name="McDermott J."/>
            <person name="Samudrala R."/>
            <person name="Kristiansen K."/>
            <person name="Wong G.K.-S."/>
        </authorList>
    </citation>
    <scope>NUCLEOTIDE SEQUENCE</scope>
</reference>
<evidence type="ECO:0000256" key="1">
    <source>
        <dbReference type="SAM" id="MobiDB-lite"/>
    </source>
</evidence>
<evidence type="ECO:0000313" key="2">
    <source>
        <dbReference type="EMBL" id="EAZ44472.1"/>
    </source>
</evidence>
<feature type="compositionally biased region" description="Low complexity" evidence="1">
    <location>
        <begin position="68"/>
        <end position="78"/>
    </location>
</feature>
<dbReference type="AlphaFoldDB" id="A3BY33"/>